<evidence type="ECO:0000256" key="3">
    <source>
        <dbReference type="ARBA" id="ARBA00023136"/>
    </source>
</evidence>
<dbReference type="PANTHER" id="PTHR34001:SF3">
    <property type="entry name" value="BLL7405 PROTEIN"/>
    <property type="match status" value="1"/>
</dbReference>
<gene>
    <name evidence="8" type="ORF">F7D14_12915</name>
</gene>
<keyword evidence="3" id="KW-0472">Membrane</keyword>
<evidence type="ECO:0000256" key="4">
    <source>
        <dbReference type="ARBA" id="ARBA00023237"/>
    </source>
</evidence>
<evidence type="ECO:0000313" key="8">
    <source>
        <dbReference type="EMBL" id="QGM98290.1"/>
    </source>
</evidence>
<evidence type="ECO:0000313" key="9">
    <source>
        <dbReference type="Proteomes" id="UP000422569"/>
    </source>
</evidence>
<evidence type="ECO:0000256" key="5">
    <source>
        <dbReference type="ARBA" id="ARBA00038306"/>
    </source>
</evidence>
<dbReference type="PANTHER" id="PTHR34001">
    <property type="entry name" value="BLL7405 PROTEIN"/>
    <property type="match status" value="1"/>
</dbReference>
<name>A0A6B8MCA5_9HYPH</name>
<keyword evidence="2 6" id="KW-0732">Signal</keyword>
<dbReference type="Gene3D" id="2.40.160.20">
    <property type="match status" value="1"/>
</dbReference>
<sequence>MTFKATVFGALASILAANAVSAADLPSYKAPPPPPPAPVGFDWTGYHFGINGGYGGGSASYLSNVTFLGGAVPGAVWNNAPSSHGTTGFVVGVQSGATWQLPNNVVFGYESDFNYADVTSGSPGSAWGWGGGALQSRLRWFGTERLRAGYAFGRFLPYVTGGLMYGQIFSNGFDAVGGISFPTNTSKWQAGWTVGAGLEWAVYDKISVKAEYLYTNLQGTNGQGFVPNVAYRSFVGNGLDTHIGRVGVNYNFKSFGALLGIPGLGL</sequence>
<dbReference type="GO" id="GO:0009279">
    <property type="term" value="C:cell outer membrane"/>
    <property type="evidence" value="ECO:0007669"/>
    <property type="project" value="UniProtKB-SubCell"/>
</dbReference>
<dbReference type="Pfam" id="PF13505">
    <property type="entry name" value="OMP_b-brl"/>
    <property type="match status" value="1"/>
</dbReference>
<proteinExistence type="inferred from homology"/>
<evidence type="ECO:0000256" key="6">
    <source>
        <dbReference type="SAM" id="SignalP"/>
    </source>
</evidence>
<dbReference type="AlphaFoldDB" id="A0A6B8MCA5"/>
<feature type="signal peptide" evidence="6">
    <location>
        <begin position="1"/>
        <end position="22"/>
    </location>
</feature>
<dbReference type="InterPro" id="IPR051692">
    <property type="entry name" value="OMP-like"/>
</dbReference>
<evidence type="ECO:0000256" key="2">
    <source>
        <dbReference type="ARBA" id="ARBA00022729"/>
    </source>
</evidence>
<dbReference type="Proteomes" id="UP000422569">
    <property type="component" value="Chromosome"/>
</dbReference>
<dbReference type="InterPro" id="IPR011250">
    <property type="entry name" value="OMP/PagP_B-barrel"/>
</dbReference>
<feature type="domain" description="Outer membrane protein beta-barrel" evidence="7">
    <location>
        <begin position="63"/>
        <end position="252"/>
    </location>
</feature>
<dbReference type="KEGG" id="mpar:F7D14_12915"/>
<comment type="subcellular location">
    <subcellularLocation>
        <location evidence="1">Cell outer membrane</location>
    </subcellularLocation>
</comment>
<protein>
    <submittedName>
        <fullName evidence="8">Porin family protein</fullName>
    </submittedName>
</protein>
<dbReference type="InterPro" id="IPR027385">
    <property type="entry name" value="Beta-barrel_OMP"/>
</dbReference>
<feature type="chain" id="PRO_5025669818" evidence="6">
    <location>
        <begin position="23"/>
        <end position="266"/>
    </location>
</feature>
<comment type="similarity">
    <text evidence="5">Belongs to the Omp25/RopB family.</text>
</comment>
<accession>A0A6B8MCA5</accession>
<reference evidence="8 9" key="1">
    <citation type="submission" date="2019-09" db="EMBL/GenBank/DDBJ databases">
        <title>Isolation and complete genome sequencing of Methylocystis species.</title>
        <authorList>
            <person name="Rumah B.L."/>
            <person name="Stead C.E."/>
            <person name="Stevens B.C."/>
            <person name="Minton N.P."/>
            <person name="Grosse-Honebrink A."/>
            <person name="Zhang Y."/>
        </authorList>
    </citation>
    <scope>NUCLEOTIDE SEQUENCE [LARGE SCALE GENOMIC DNA]</scope>
    <source>
        <strain evidence="8 9">BRCS2</strain>
    </source>
</reference>
<keyword evidence="9" id="KW-1185">Reference proteome</keyword>
<dbReference type="EMBL" id="CP044331">
    <property type="protein sequence ID" value="QGM98290.1"/>
    <property type="molecule type" value="Genomic_DNA"/>
</dbReference>
<evidence type="ECO:0000259" key="7">
    <source>
        <dbReference type="Pfam" id="PF13505"/>
    </source>
</evidence>
<dbReference type="RefSeq" id="WP_016917955.1">
    <property type="nucleotide sequence ID" value="NZ_CP044331.1"/>
</dbReference>
<organism evidence="8 9">
    <name type="scientific">Methylocystis parvus</name>
    <dbReference type="NCBI Taxonomy" id="134"/>
    <lineage>
        <taxon>Bacteria</taxon>
        <taxon>Pseudomonadati</taxon>
        <taxon>Pseudomonadota</taxon>
        <taxon>Alphaproteobacteria</taxon>
        <taxon>Hyphomicrobiales</taxon>
        <taxon>Methylocystaceae</taxon>
        <taxon>Methylocystis</taxon>
    </lineage>
</organism>
<evidence type="ECO:0000256" key="1">
    <source>
        <dbReference type="ARBA" id="ARBA00004442"/>
    </source>
</evidence>
<dbReference type="SUPFAM" id="SSF56925">
    <property type="entry name" value="OMPA-like"/>
    <property type="match status" value="1"/>
</dbReference>
<keyword evidence="4" id="KW-0998">Cell outer membrane</keyword>